<feature type="domain" description="AB hydrolase-1" evidence="3">
    <location>
        <begin position="62"/>
        <end position="300"/>
    </location>
</feature>
<accession>A0A318TXW5</accession>
<evidence type="ECO:0000313" key="5">
    <source>
        <dbReference type="Proteomes" id="UP000248148"/>
    </source>
</evidence>
<reference evidence="4 5" key="1">
    <citation type="submission" date="2018-06" db="EMBL/GenBank/DDBJ databases">
        <title>Genomic Encyclopedia of Archaeal and Bacterial Type Strains, Phase II (KMG-II): from individual species to whole genera.</title>
        <authorList>
            <person name="Goeker M."/>
        </authorList>
    </citation>
    <scope>NUCLEOTIDE SEQUENCE [LARGE SCALE GENOMIC DNA]</scope>
    <source>
        <strain evidence="4 5">JCM 11668</strain>
    </source>
</reference>
<evidence type="ECO:0000256" key="2">
    <source>
        <dbReference type="PIRSR" id="PIRSR005211-1"/>
    </source>
</evidence>
<dbReference type="RefSeq" id="WP_110779892.1">
    <property type="nucleotide sequence ID" value="NZ_QJTI01000003.1"/>
</dbReference>
<gene>
    <name evidence="4" type="ORF">BJ122_103153</name>
</gene>
<dbReference type="AlphaFoldDB" id="A0A318TXW5"/>
<sequence length="326" mass="35707">MSAAWDYQAPRWLPGGHAQTIWPALFARPYRREAPHYQRERWQAPDGDFIDVDHFGCTAGAPWLVLFHGLEGSSSSHYAIAFAREAQARGWNFSVPHFRGCSGEPNLAPRSYHSGDFAEIDWMLARIRERAAAPVLAAGVSLGGNALLRWAEEAGDRAAATARAIAAISAPLDLTAAGAAIDSGFNRIAYARHFLRTMKPNALQKWQRHPGLFDRDRMMAATTLRAFDDCFTAPLHGFAGVDDYWRRASAKPHLHTIRIPALVLNARNDPFVPAASLPSANEVGGYVTLWQPDNGGHVGFASGRWPGHVHAMPNAVSDWLAAAWAS</sequence>
<evidence type="ECO:0000259" key="3">
    <source>
        <dbReference type="Pfam" id="PF00561"/>
    </source>
</evidence>
<feature type="active site" description="Charge relay system" evidence="2">
    <location>
        <position position="269"/>
    </location>
</feature>
<organism evidence="4 5">
    <name type="scientific">Rhodopseudomonas faecalis</name>
    <dbReference type="NCBI Taxonomy" id="99655"/>
    <lineage>
        <taxon>Bacteria</taxon>
        <taxon>Pseudomonadati</taxon>
        <taxon>Pseudomonadota</taxon>
        <taxon>Alphaproteobacteria</taxon>
        <taxon>Hyphomicrobiales</taxon>
        <taxon>Nitrobacteraceae</taxon>
        <taxon>Rhodopseudomonas</taxon>
    </lineage>
</organism>
<dbReference type="Gene3D" id="3.40.50.1820">
    <property type="entry name" value="alpha/beta hydrolase"/>
    <property type="match status" value="1"/>
</dbReference>
<comment type="similarity">
    <text evidence="1">Belongs to the AB hydrolase superfamily. AB hydrolase 4 family.</text>
</comment>
<dbReference type="InterPro" id="IPR000073">
    <property type="entry name" value="AB_hydrolase_1"/>
</dbReference>
<proteinExistence type="inferred from homology"/>
<protein>
    <recommendedName>
        <fullName evidence="3">AB hydrolase-1 domain-containing protein</fullName>
    </recommendedName>
</protein>
<dbReference type="GO" id="GO:0034338">
    <property type="term" value="F:short-chain carboxylesterase activity"/>
    <property type="evidence" value="ECO:0007669"/>
    <property type="project" value="TreeGrafter"/>
</dbReference>
<dbReference type="PIRSF" id="PIRSF005211">
    <property type="entry name" value="Ab_hydro_YheT"/>
    <property type="match status" value="1"/>
</dbReference>
<evidence type="ECO:0000313" key="4">
    <source>
        <dbReference type="EMBL" id="PYF04499.1"/>
    </source>
</evidence>
<dbReference type="Pfam" id="PF00561">
    <property type="entry name" value="Abhydrolase_1"/>
    <property type="match status" value="1"/>
</dbReference>
<evidence type="ECO:0000256" key="1">
    <source>
        <dbReference type="ARBA" id="ARBA00010884"/>
    </source>
</evidence>
<dbReference type="InterPro" id="IPR050960">
    <property type="entry name" value="AB_hydrolase_4_sf"/>
</dbReference>
<dbReference type="EMBL" id="QJTI01000003">
    <property type="protein sequence ID" value="PYF04499.1"/>
    <property type="molecule type" value="Genomic_DNA"/>
</dbReference>
<name>A0A318TXW5_9BRAD</name>
<dbReference type="PANTHER" id="PTHR10794">
    <property type="entry name" value="ABHYDROLASE DOMAIN-CONTAINING PROTEIN"/>
    <property type="match status" value="1"/>
</dbReference>
<dbReference type="InterPro" id="IPR029058">
    <property type="entry name" value="AB_hydrolase_fold"/>
</dbReference>
<dbReference type="SUPFAM" id="SSF53474">
    <property type="entry name" value="alpha/beta-Hydrolases"/>
    <property type="match status" value="1"/>
</dbReference>
<dbReference type="InterPro" id="IPR012020">
    <property type="entry name" value="ABHD4"/>
</dbReference>
<feature type="active site" description="Charge relay system" evidence="2">
    <location>
        <position position="141"/>
    </location>
</feature>
<comment type="caution">
    <text evidence="4">The sequence shown here is derived from an EMBL/GenBank/DDBJ whole genome shotgun (WGS) entry which is preliminary data.</text>
</comment>
<dbReference type="OrthoDB" id="332676at2"/>
<dbReference type="PANTHER" id="PTHR10794:SF94">
    <property type="entry name" value="ESTERASE YHET-RELATED"/>
    <property type="match status" value="1"/>
</dbReference>
<dbReference type="Proteomes" id="UP000248148">
    <property type="component" value="Unassembled WGS sequence"/>
</dbReference>
<dbReference type="GO" id="GO:0047372">
    <property type="term" value="F:monoacylglycerol lipase activity"/>
    <property type="evidence" value="ECO:0007669"/>
    <property type="project" value="TreeGrafter"/>
</dbReference>
<keyword evidence="5" id="KW-1185">Reference proteome</keyword>
<feature type="active site" description="Charge relay system" evidence="2">
    <location>
        <position position="297"/>
    </location>
</feature>